<accession>A0A078ALI0</accession>
<dbReference type="PANTHER" id="PTHR11963">
    <property type="entry name" value="LEUCINE AMINOPEPTIDASE-RELATED"/>
    <property type="match status" value="1"/>
</dbReference>
<keyword evidence="2" id="KW-0031">Aminopeptidase</keyword>
<dbReference type="AlphaFoldDB" id="A0A078ALI0"/>
<feature type="domain" description="Cytosol aminopeptidase" evidence="5">
    <location>
        <begin position="340"/>
        <end position="347"/>
    </location>
</feature>
<dbReference type="OrthoDB" id="412814at2759"/>
<evidence type="ECO:0000256" key="2">
    <source>
        <dbReference type="ARBA" id="ARBA00022438"/>
    </source>
</evidence>
<dbReference type="GO" id="GO:0070006">
    <property type="term" value="F:metalloaminopeptidase activity"/>
    <property type="evidence" value="ECO:0007669"/>
    <property type="project" value="InterPro"/>
</dbReference>
<dbReference type="PROSITE" id="PS00631">
    <property type="entry name" value="CYTOSOL_AP"/>
    <property type="match status" value="1"/>
</dbReference>
<gene>
    <name evidence="6" type="primary">Contig6552.g311</name>
    <name evidence="6" type="ORF">STYLEM_11765</name>
</gene>
<evidence type="ECO:0000256" key="1">
    <source>
        <dbReference type="ARBA" id="ARBA00009528"/>
    </source>
</evidence>
<keyword evidence="3" id="KW-0645">Protease</keyword>
<dbReference type="CDD" id="cd00433">
    <property type="entry name" value="Peptidase_M17"/>
    <property type="match status" value="1"/>
</dbReference>
<protein>
    <recommendedName>
        <fullName evidence="5">Cytosol aminopeptidase domain-containing protein</fullName>
    </recommendedName>
</protein>
<dbReference type="Gene3D" id="3.40.630.10">
    <property type="entry name" value="Zn peptidases"/>
    <property type="match status" value="1"/>
</dbReference>
<dbReference type="GO" id="GO:0005737">
    <property type="term" value="C:cytoplasm"/>
    <property type="evidence" value="ECO:0007669"/>
    <property type="project" value="InterPro"/>
</dbReference>
<proteinExistence type="inferred from homology"/>
<evidence type="ECO:0000256" key="4">
    <source>
        <dbReference type="ARBA" id="ARBA00022801"/>
    </source>
</evidence>
<evidence type="ECO:0000313" key="6">
    <source>
        <dbReference type="EMBL" id="CDW82731.1"/>
    </source>
</evidence>
<dbReference type="SUPFAM" id="SSF53187">
    <property type="entry name" value="Zn-dependent exopeptidases"/>
    <property type="match status" value="1"/>
</dbReference>
<dbReference type="EMBL" id="CCKQ01011193">
    <property type="protein sequence ID" value="CDW82731.1"/>
    <property type="molecule type" value="Genomic_DNA"/>
</dbReference>
<dbReference type="Pfam" id="PF00883">
    <property type="entry name" value="Peptidase_M17"/>
    <property type="match status" value="1"/>
</dbReference>
<dbReference type="PRINTS" id="PR00481">
    <property type="entry name" value="LAMNOPPTDASE"/>
</dbReference>
<dbReference type="PANTHER" id="PTHR11963:SF23">
    <property type="entry name" value="CYTOSOL AMINOPEPTIDASE"/>
    <property type="match status" value="1"/>
</dbReference>
<dbReference type="GO" id="GO:0006508">
    <property type="term" value="P:proteolysis"/>
    <property type="evidence" value="ECO:0007669"/>
    <property type="project" value="UniProtKB-KW"/>
</dbReference>
<comment type="similarity">
    <text evidence="1">Belongs to the peptidase M17 family.</text>
</comment>
<name>A0A078ALI0_STYLE</name>
<keyword evidence="7" id="KW-1185">Reference proteome</keyword>
<sequence length="498" mass="55411">MESKISNSVIALVLHKQDLVSTNVTELKDRQLSQNFQAILLKNKSLWNHDLREEGSTLLAVLDDFTNLSVDKQRLNARKLAAKVVADLYASKTKEVQVVLSDLMTEEVVAAFLNSFILANYRYSIKSTNESGLTPDQPNYHRKIHNYTFSYKGETELRSNSTFNYWITLAEAVLIARTAGNTRGSVANPEYMEKETRKVLEQFKDSPVTLKVIKGQELVDQGMNLFYNVGKGALSEPRFIVVEYRGDQTQDQFHIAYVGKGITFDTGGINLKGSGSIEDMYWDKGGACSILGALQGTLQLQIKMNVIFAFAYAENSIGNASFLPCDILTSMKGLTVEIGNTDAEGRLVLADSFTYVQQNYKPQKMIDLATLTGAIRVALGQQHGGLFTNDEAFGNEFRLTGNEVFEENWWMPITDEAREIMKGTVSDLSNYKSHPYGGAVKAAAFLEYFVEKDTKWIHLDIAGVSATFGGNVKPPHCEGFNGFGAQSLIHYLAQQKIE</sequence>
<evidence type="ECO:0000259" key="5">
    <source>
        <dbReference type="PROSITE" id="PS00631"/>
    </source>
</evidence>
<dbReference type="InParanoid" id="A0A078ALI0"/>
<keyword evidence="4" id="KW-0378">Hydrolase</keyword>
<evidence type="ECO:0000256" key="3">
    <source>
        <dbReference type="ARBA" id="ARBA00022670"/>
    </source>
</evidence>
<dbReference type="InterPro" id="IPR011356">
    <property type="entry name" value="Leucine_aapep/pepB"/>
</dbReference>
<dbReference type="InterPro" id="IPR000819">
    <property type="entry name" value="Peptidase_M17_C"/>
</dbReference>
<dbReference type="OMA" id="DIAGPMD"/>
<dbReference type="GO" id="GO:0030145">
    <property type="term" value="F:manganese ion binding"/>
    <property type="evidence" value="ECO:0007669"/>
    <property type="project" value="InterPro"/>
</dbReference>
<dbReference type="Proteomes" id="UP000039865">
    <property type="component" value="Unassembled WGS sequence"/>
</dbReference>
<evidence type="ECO:0000313" key="7">
    <source>
        <dbReference type="Proteomes" id="UP000039865"/>
    </source>
</evidence>
<dbReference type="FunCoup" id="A0A078ALI0">
    <property type="interactions" value="173"/>
</dbReference>
<reference evidence="6 7" key="1">
    <citation type="submission" date="2014-06" db="EMBL/GenBank/DDBJ databases">
        <authorList>
            <person name="Swart Estienne"/>
        </authorList>
    </citation>
    <scope>NUCLEOTIDE SEQUENCE [LARGE SCALE GENOMIC DNA]</scope>
    <source>
        <strain evidence="6 7">130c</strain>
    </source>
</reference>
<organism evidence="6 7">
    <name type="scientific">Stylonychia lemnae</name>
    <name type="common">Ciliate</name>
    <dbReference type="NCBI Taxonomy" id="5949"/>
    <lineage>
        <taxon>Eukaryota</taxon>
        <taxon>Sar</taxon>
        <taxon>Alveolata</taxon>
        <taxon>Ciliophora</taxon>
        <taxon>Intramacronucleata</taxon>
        <taxon>Spirotrichea</taxon>
        <taxon>Stichotrichia</taxon>
        <taxon>Sporadotrichida</taxon>
        <taxon>Oxytrichidae</taxon>
        <taxon>Stylonychinae</taxon>
        <taxon>Stylonychia</taxon>
    </lineage>
</organism>